<dbReference type="PANTHER" id="PTHR42697:SF1">
    <property type="entry name" value="ENDONUCLEASE 8"/>
    <property type="match status" value="1"/>
</dbReference>
<keyword evidence="3" id="KW-0479">Metal-binding</keyword>
<evidence type="ECO:0000256" key="5">
    <source>
        <dbReference type="ARBA" id="ARBA00022771"/>
    </source>
</evidence>
<dbReference type="GO" id="GO:0003684">
    <property type="term" value="F:damaged DNA binding"/>
    <property type="evidence" value="ECO:0007669"/>
    <property type="project" value="InterPro"/>
</dbReference>
<sequence length="289" mass="30966">MPEGDSVYLVARTLAARLAGTTVRRSDLRVPRHATADLSGRAVLGTASRGKHLLTRFSGGLTLHTHLRMDGSWTVLAPGKVLPRRVQPDVRVLLATTGGPGVADGEPGPTAVALSMPVVELVETAAEGDVVGHLGPDLLGEDWADGGAEEAVRRLSARPERAVKVALLDQRNLAGVGNMWADETCFLRGLDPWTPVGEVDLPPLVALVARMLRHSVEVPGAYQVTTGDTRRGRSHWVVGRAGKPCLRCGTTVRVRAEVAGDPEQRRTWWCPRCQPEPAVRAVPGRRARG</sequence>
<evidence type="ECO:0000256" key="4">
    <source>
        <dbReference type="ARBA" id="ARBA00022763"/>
    </source>
</evidence>
<keyword evidence="4" id="KW-0227">DNA damage</keyword>
<accession>A0A849BKZ8</accession>
<dbReference type="InterPro" id="IPR044090">
    <property type="entry name" value="Nei2_N"/>
</dbReference>
<dbReference type="PROSITE" id="PS51066">
    <property type="entry name" value="ZF_FPG_2"/>
    <property type="match status" value="1"/>
</dbReference>
<dbReference type="Gene3D" id="1.10.8.50">
    <property type="match status" value="1"/>
</dbReference>
<dbReference type="InterPro" id="IPR015886">
    <property type="entry name" value="H2TH_FPG"/>
</dbReference>
<dbReference type="InterPro" id="IPR012319">
    <property type="entry name" value="FPG_cat"/>
</dbReference>
<dbReference type="GO" id="GO:0008270">
    <property type="term" value="F:zinc ion binding"/>
    <property type="evidence" value="ECO:0007669"/>
    <property type="project" value="UniProtKB-KW"/>
</dbReference>
<dbReference type="SUPFAM" id="SSF81624">
    <property type="entry name" value="N-terminal domain of MutM-like DNA repair proteins"/>
    <property type="match status" value="1"/>
</dbReference>
<gene>
    <name evidence="16" type="ORF">HLB09_12845</name>
</gene>
<dbReference type="InterPro" id="IPR000214">
    <property type="entry name" value="Znf_DNA_glyclase/AP_lyase"/>
</dbReference>
<dbReference type="CDD" id="cd08971">
    <property type="entry name" value="AcNei2_N"/>
    <property type="match status" value="1"/>
</dbReference>
<feature type="domain" description="Formamidopyrimidine-DNA glycosylase catalytic" evidence="15">
    <location>
        <begin position="2"/>
        <end position="140"/>
    </location>
</feature>
<dbReference type="SMART" id="SM00898">
    <property type="entry name" value="Fapy_DNA_glyco"/>
    <property type="match status" value="1"/>
</dbReference>
<keyword evidence="7" id="KW-0862">Zinc</keyword>
<evidence type="ECO:0000256" key="1">
    <source>
        <dbReference type="ARBA" id="ARBA00009409"/>
    </source>
</evidence>
<dbReference type="Pfam" id="PF06831">
    <property type="entry name" value="H2TH"/>
    <property type="match status" value="1"/>
</dbReference>
<evidence type="ECO:0000256" key="3">
    <source>
        <dbReference type="ARBA" id="ARBA00022723"/>
    </source>
</evidence>
<evidence type="ECO:0000256" key="8">
    <source>
        <dbReference type="ARBA" id="ARBA00023125"/>
    </source>
</evidence>
<evidence type="ECO:0000259" key="15">
    <source>
        <dbReference type="PROSITE" id="PS51068"/>
    </source>
</evidence>
<dbReference type="PROSITE" id="PS51068">
    <property type="entry name" value="FPG_CAT"/>
    <property type="match status" value="1"/>
</dbReference>
<dbReference type="SMART" id="SM01232">
    <property type="entry name" value="H2TH"/>
    <property type="match status" value="1"/>
</dbReference>
<dbReference type="SUPFAM" id="SSF46946">
    <property type="entry name" value="S13-like H2TH domain"/>
    <property type="match status" value="1"/>
</dbReference>
<evidence type="ECO:0000256" key="2">
    <source>
        <dbReference type="ARBA" id="ARBA00012720"/>
    </source>
</evidence>
<dbReference type="GO" id="GO:0000703">
    <property type="term" value="F:oxidized pyrimidine nucleobase lesion DNA N-glycosylase activity"/>
    <property type="evidence" value="ECO:0007669"/>
    <property type="project" value="TreeGrafter"/>
</dbReference>
<dbReference type="InterPro" id="IPR035937">
    <property type="entry name" value="FPG_N"/>
</dbReference>
<dbReference type="EMBL" id="JABEMA010000229">
    <property type="protein sequence ID" value="NNH23959.1"/>
    <property type="molecule type" value="Genomic_DNA"/>
</dbReference>
<evidence type="ECO:0000259" key="14">
    <source>
        <dbReference type="PROSITE" id="PS51066"/>
    </source>
</evidence>
<keyword evidence="9" id="KW-0234">DNA repair</keyword>
<keyword evidence="17" id="KW-1185">Reference proteome</keyword>
<evidence type="ECO:0000313" key="17">
    <source>
        <dbReference type="Proteomes" id="UP000555552"/>
    </source>
</evidence>
<organism evidence="16 17">
    <name type="scientific">Pseudokineococcus marinus</name>
    <dbReference type="NCBI Taxonomy" id="351215"/>
    <lineage>
        <taxon>Bacteria</taxon>
        <taxon>Bacillati</taxon>
        <taxon>Actinomycetota</taxon>
        <taxon>Actinomycetes</taxon>
        <taxon>Kineosporiales</taxon>
        <taxon>Kineosporiaceae</taxon>
        <taxon>Pseudokineococcus</taxon>
    </lineage>
</organism>
<evidence type="ECO:0000256" key="6">
    <source>
        <dbReference type="ARBA" id="ARBA00022801"/>
    </source>
</evidence>
<comment type="similarity">
    <text evidence="1">Belongs to the FPG family.</text>
</comment>
<evidence type="ECO:0000256" key="11">
    <source>
        <dbReference type="ARBA" id="ARBA00023268"/>
    </source>
</evidence>
<dbReference type="RefSeq" id="WP_171203741.1">
    <property type="nucleotide sequence ID" value="NZ_BAAANP010000003.1"/>
</dbReference>
<keyword evidence="6" id="KW-0378">Hydrolase</keyword>
<keyword evidence="12" id="KW-0326">Glycosidase</keyword>
<proteinExistence type="inferred from homology"/>
<dbReference type="Proteomes" id="UP000555552">
    <property type="component" value="Unassembled WGS sequence"/>
</dbReference>
<keyword evidence="5 13" id="KW-0863">Zinc-finger</keyword>
<feature type="domain" description="FPG-type" evidence="14">
    <location>
        <begin position="236"/>
        <end position="275"/>
    </location>
</feature>
<dbReference type="AlphaFoldDB" id="A0A849BKZ8"/>
<protein>
    <recommendedName>
        <fullName evidence="2">DNA-(apurinic or apyrimidinic site) lyase</fullName>
        <ecNumber evidence="2">4.2.99.18</ecNumber>
    </recommendedName>
</protein>
<dbReference type="GO" id="GO:0006284">
    <property type="term" value="P:base-excision repair"/>
    <property type="evidence" value="ECO:0007669"/>
    <property type="project" value="InterPro"/>
</dbReference>
<keyword evidence="11" id="KW-0511">Multifunctional enzyme</keyword>
<evidence type="ECO:0000256" key="13">
    <source>
        <dbReference type="PROSITE-ProRule" id="PRU00391"/>
    </source>
</evidence>
<dbReference type="GO" id="GO:0140078">
    <property type="term" value="F:class I DNA-(apurinic or apyrimidinic site) endonuclease activity"/>
    <property type="evidence" value="ECO:0007669"/>
    <property type="project" value="UniProtKB-EC"/>
</dbReference>
<keyword evidence="10" id="KW-0456">Lyase</keyword>
<keyword evidence="8" id="KW-0238">DNA-binding</keyword>
<evidence type="ECO:0000256" key="7">
    <source>
        <dbReference type="ARBA" id="ARBA00022833"/>
    </source>
</evidence>
<dbReference type="SUPFAM" id="SSF57716">
    <property type="entry name" value="Glucocorticoid receptor-like (DNA-binding domain)"/>
    <property type="match status" value="1"/>
</dbReference>
<evidence type="ECO:0000313" key="16">
    <source>
        <dbReference type="EMBL" id="NNH23959.1"/>
    </source>
</evidence>
<name>A0A849BKZ8_9ACTN</name>
<dbReference type="Pfam" id="PF01149">
    <property type="entry name" value="Fapy_DNA_glyco"/>
    <property type="match status" value="1"/>
</dbReference>
<dbReference type="InterPro" id="IPR010979">
    <property type="entry name" value="Ribosomal_uS13-like_H2TH"/>
</dbReference>
<evidence type="ECO:0000256" key="9">
    <source>
        <dbReference type="ARBA" id="ARBA00023204"/>
    </source>
</evidence>
<reference evidence="16 17" key="1">
    <citation type="submission" date="2020-05" db="EMBL/GenBank/DDBJ databases">
        <title>MicrobeNet Type strains.</title>
        <authorList>
            <person name="Nicholson A.C."/>
        </authorList>
    </citation>
    <scope>NUCLEOTIDE SEQUENCE [LARGE SCALE GENOMIC DNA]</scope>
    <source>
        <strain evidence="16 17">JCM 14547</strain>
    </source>
</reference>
<dbReference type="EC" id="4.2.99.18" evidence="2"/>
<dbReference type="PANTHER" id="PTHR42697">
    <property type="entry name" value="ENDONUCLEASE 8"/>
    <property type="match status" value="1"/>
</dbReference>
<evidence type="ECO:0000256" key="10">
    <source>
        <dbReference type="ARBA" id="ARBA00023239"/>
    </source>
</evidence>
<comment type="caution">
    <text evidence="16">The sequence shown here is derived from an EMBL/GenBank/DDBJ whole genome shotgun (WGS) entry which is preliminary data.</text>
</comment>
<evidence type="ECO:0000256" key="12">
    <source>
        <dbReference type="ARBA" id="ARBA00023295"/>
    </source>
</evidence>
<dbReference type="Gene3D" id="3.20.190.10">
    <property type="entry name" value="MutM-like, N-terminal"/>
    <property type="match status" value="1"/>
</dbReference>